<reference evidence="2" key="1">
    <citation type="journal article" date="2022" name="bioRxiv">
        <title>Sequencing and chromosome-scale assembly of the giantPleurodeles waltlgenome.</title>
        <authorList>
            <person name="Brown T."/>
            <person name="Elewa A."/>
            <person name="Iarovenko S."/>
            <person name="Subramanian E."/>
            <person name="Araus A.J."/>
            <person name="Petzold A."/>
            <person name="Susuki M."/>
            <person name="Suzuki K.-i.T."/>
            <person name="Hayashi T."/>
            <person name="Toyoda A."/>
            <person name="Oliveira C."/>
            <person name="Osipova E."/>
            <person name="Leigh N.D."/>
            <person name="Simon A."/>
            <person name="Yun M.H."/>
        </authorList>
    </citation>
    <scope>NUCLEOTIDE SEQUENCE</scope>
    <source>
        <strain evidence="2">20211129_DDA</strain>
        <tissue evidence="2">Liver</tissue>
    </source>
</reference>
<evidence type="ECO:0000313" key="2">
    <source>
        <dbReference type="EMBL" id="KAJ1082650.1"/>
    </source>
</evidence>
<protein>
    <submittedName>
        <fullName evidence="2">Uncharacterized protein</fullName>
    </submittedName>
</protein>
<feature type="region of interest" description="Disordered" evidence="1">
    <location>
        <begin position="24"/>
        <end position="68"/>
    </location>
</feature>
<comment type="caution">
    <text evidence="2">The sequence shown here is derived from an EMBL/GenBank/DDBJ whole genome shotgun (WGS) entry which is preliminary data.</text>
</comment>
<proteinExistence type="predicted"/>
<evidence type="ECO:0000256" key="1">
    <source>
        <dbReference type="SAM" id="MobiDB-lite"/>
    </source>
</evidence>
<dbReference type="AlphaFoldDB" id="A0AAV7KTW0"/>
<sequence>MERPAREGTDSWPLRVIGVEINQRGEPVASAGKRPAEEERLVLRRRAGKKEPEQHPSRRSASLEGEAGGDHCSLRWELRHRGAVRFAFSYLRGDSGE</sequence>
<name>A0AAV7KTW0_PLEWA</name>
<accession>A0AAV7KTW0</accession>
<dbReference type="Proteomes" id="UP001066276">
    <property type="component" value="Chromosome 12"/>
</dbReference>
<dbReference type="EMBL" id="JANPWB010000016">
    <property type="protein sequence ID" value="KAJ1082650.1"/>
    <property type="molecule type" value="Genomic_DNA"/>
</dbReference>
<keyword evidence="3" id="KW-1185">Reference proteome</keyword>
<organism evidence="2 3">
    <name type="scientific">Pleurodeles waltl</name>
    <name type="common">Iberian ribbed newt</name>
    <dbReference type="NCBI Taxonomy" id="8319"/>
    <lineage>
        <taxon>Eukaryota</taxon>
        <taxon>Metazoa</taxon>
        <taxon>Chordata</taxon>
        <taxon>Craniata</taxon>
        <taxon>Vertebrata</taxon>
        <taxon>Euteleostomi</taxon>
        <taxon>Amphibia</taxon>
        <taxon>Batrachia</taxon>
        <taxon>Caudata</taxon>
        <taxon>Salamandroidea</taxon>
        <taxon>Salamandridae</taxon>
        <taxon>Pleurodelinae</taxon>
        <taxon>Pleurodeles</taxon>
    </lineage>
</organism>
<gene>
    <name evidence="2" type="ORF">NDU88_002815</name>
</gene>
<evidence type="ECO:0000313" key="3">
    <source>
        <dbReference type="Proteomes" id="UP001066276"/>
    </source>
</evidence>